<evidence type="ECO:0000313" key="2">
    <source>
        <dbReference type="Proteomes" id="UP000489961"/>
    </source>
</evidence>
<protein>
    <recommendedName>
        <fullName evidence="3">Methyltransferase domain-containing protein</fullName>
    </recommendedName>
</protein>
<accession>A0A811G7B4</accession>
<name>A0A811G7B4_9GAMM</name>
<comment type="caution">
    <text evidence="1">The sequence shown here is derived from an EMBL/GenBank/DDBJ whole genome shotgun (WGS) entry which is preliminary data.</text>
</comment>
<reference evidence="1 2" key="1">
    <citation type="submission" date="2020-02" db="EMBL/GenBank/DDBJ databases">
        <authorList>
            <person name="Chaudhuri R."/>
        </authorList>
    </citation>
    <scope>NUCLEOTIDE SEQUENCE [LARGE SCALE GENOMIC DNA]</scope>
    <source>
        <strain evidence="1">SFB21</strain>
    </source>
</reference>
<dbReference type="Proteomes" id="UP000489961">
    <property type="component" value="Unassembled WGS sequence"/>
</dbReference>
<dbReference type="AlphaFoldDB" id="A0A811G7B4"/>
<proteinExistence type="predicted"/>
<evidence type="ECO:0000313" key="1">
    <source>
        <dbReference type="EMBL" id="CAB1208099.1"/>
    </source>
</evidence>
<sequence>MEIGGPISIFKMKGRVESGYQYVGEASNLEFVQDLSYDFLLSSYCIEHLAKPIQSLLG</sequence>
<gene>
    <name evidence="1" type="ORF">SFB21_0298</name>
</gene>
<organism evidence="1 2">
    <name type="scientific">Acinetobacter bouvetii</name>
    <dbReference type="NCBI Taxonomy" id="202951"/>
    <lineage>
        <taxon>Bacteria</taxon>
        <taxon>Pseudomonadati</taxon>
        <taxon>Pseudomonadota</taxon>
        <taxon>Gammaproteobacteria</taxon>
        <taxon>Moraxellales</taxon>
        <taxon>Moraxellaceae</taxon>
        <taxon>Acinetobacter</taxon>
    </lineage>
</organism>
<dbReference type="EMBL" id="CADDTS010000006">
    <property type="protein sequence ID" value="CAB1208099.1"/>
    <property type="molecule type" value="Genomic_DNA"/>
</dbReference>
<evidence type="ECO:0008006" key="3">
    <source>
        <dbReference type="Google" id="ProtNLM"/>
    </source>
</evidence>